<evidence type="ECO:0000259" key="1">
    <source>
        <dbReference type="Pfam" id="PF20209"/>
    </source>
</evidence>
<name>R7S2G1_PUNST</name>
<feature type="domain" description="DUF6570" evidence="1">
    <location>
        <begin position="2"/>
        <end position="126"/>
    </location>
</feature>
<dbReference type="EMBL" id="JH687566">
    <property type="protein sequence ID" value="EIN03436.1"/>
    <property type="molecule type" value="Genomic_DNA"/>
</dbReference>
<gene>
    <name evidence="2" type="ORF">PUNSTDRAFT_78185</name>
</gene>
<dbReference type="KEGG" id="psq:PUNSTDRAFT_78185"/>
<protein>
    <recommendedName>
        <fullName evidence="1">DUF6570 domain-containing protein</fullName>
    </recommendedName>
</protein>
<evidence type="ECO:0000313" key="2">
    <source>
        <dbReference type="EMBL" id="EIN03436.1"/>
    </source>
</evidence>
<reference evidence="3" key="1">
    <citation type="journal article" date="2012" name="Science">
        <title>The Paleozoic origin of enzymatic lignin decomposition reconstructed from 31 fungal genomes.</title>
        <authorList>
            <person name="Floudas D."/>
            <person name="Binder M."/>
            <person name="Riley R."/>
            <person name="Barry K."/>
            <person name="Blanchette R.A."/>
            <person name="Henrissat B."/>
            <person name="Martinez A.T."/>
            <person name="Otillar R."/>
            <person name="Spatafora J.W."/>
            <person name="Yadav J.S."/>
            <person name="Aerts A."/>
            <person name="Benoit I."/>
            <person name="Boyd A."/>
            <person name="Carlson A."/>
            <person name="Copeland A."/>
            <person name="Coutinho P.M."/>
            <person name="de Vries R.P."/>
            <person name="Ferreira P."/>
            <person name="Findley K."/>
            <person name="Foster B."/>
            <person name="Gaskell J."/>
            <person name="Glotzer D."/>
            <person name="Gorecki P."/>
            <person name="Heitman J."/>
            <person name="Hesse C."/>
            <person name="Hori C."/>
            <person name="Igarashi K."/>
            <person name="Jurgens J.A."/>
            <person name="Kallen N."/>
            <person name="Kersten P."/>
            <person name="Kohler A."/>
            <person name="Kuees U."/>
            <person name="Kumar T.K.A."/>
            <person name="Kuo A."/>
            <person name="LaButti K."/>
            <person name="Larrondo L.F."/>
            <person name="Lindquist E."/>
            <person name="Ling A."/>
            <person name="Lombard V."/>
            <person name="Lucas S."/>
            <person name="Lundell T."/>
            <person name="Martin R."/>
            <person name="McLaughlin D.J."/>
            <person name="Morgenstern I."/>
            <person name="Morin E."/>
            <person name="Murat C."/>
            <person name="Nagy L.G."/>
            <person name="Nolan M."/>
            <person name="Ohm R.A."/>
            <person name="Patyshakuliyeva A."/>
            <person name="Rokas A."/>
            <person name="Ruiz-Duenas F.J."/>
            <person name="Sabat G."/>
            <person name="Salamov A."/>
            <person name="Samejima M."/>
            <person name="Schmutz J."/>
            <person name="Slot J.C."/>
            <person name="St John F."/>
            <person name="Stenlid J."/>
            <person name="Sun H."/>
            <person name="Sun S."/>
            <person name="Syed K."/>
            <person name="Tsang A."/>
            <person name="Wiebenga A."/>
            <person name="Young D."/>
            <person name="Pisabarro A."/>
            <person name="Eastwood D.C."/>
            <person name="Martin F."/>
            <person name="Cullen D."/>
            <person name="Grigoriev I.V."/>
            <person name="Hibbett D.S."/>
        </authorList>
    </citation>
    <scope>NUCLEOTIDE SEQUENCE [LARGE SCALE GENOMIC DNA]</scope>
    <source>
        <strain evidence="3">HHB-11173 SS5</strain>
    </source>
</reference>
<keyword evidence="3" id="KW-1185">Reference proteome</keyword>
<dbReference type="OrthoDB" id="3221862at2759"/>
<dbReference type="Proteomes" id="UP000054196">
    <property type="component" value="Unassembled WGS sequence"/>
</dbReference>
<dbReference type="OMA" id="FPGMFPW"/>
<evidence type="ECO:0000313" key="3">
    <source>
        <dbReference type="Proteomes" id="UP000054196"/>
    </source>
</evidence>
<proteinExistence type="predicted"/>
<accession>R7S2G1</accession>
<dbReference type="RefSeq" id="XP_007389336.1">
    <property type="nucleotide sequence ID" value="XM_007389274.1"/>
</dbReference>
<organism evidence="2 3">
    <name type="scientific">Punctularia strigosozonata (strain HHB-11173)</name>
    <name type="common">White-rot fungus</name>
    <dbReference type="NCBI Taxonomy" id="741275"/>
    <lineage>
        <taxon>Eukaryota</taxon>
        <taxon>Fungi</taxon>
        <taxon>Dikarya</taxon>
        <taxon>Basidiomycota</taxon>
        <taxon>Agaricomycotina</taxon>
        <taxon>Agaricomycetes</taxon>
        <taxon>Corticiales</taxon>
        <taxon>Punctulariaceae</taxon>
        <taxon>Punctularia</taxon>
    </lineage>
</organism>
<dbReference type="Pfam" id="PF20209">
    <property type="entry name" value="DUF6570"/>
    <property type="match status" value="1"/>
</dbReference>
<dbReference type="InterPro" id="IPR046700">
    <property type="entry name" value="DUF6570"/>
</dbReference>
<dbReference type="GeneID" id="18885789"/>
<sequence>MSLANGLWLGEVPVELSRLTFVEKLLVAKYRHNVCVVSVKMGQRKMRANAVVFPQPVIKVCRILPPPRDEMDEVLAILWTGSAAPVSADFKRVPILVRHRAVYEALIWLKRHHSDYADIAISMDNLMQYSEDVPPVHISHLHAGDVTEPHNVPVFHNGDDDDGAVVDGPCPFVVEGLLGADLAQMSIERQKQVALQHLHSGKKVLAVGKGR</sequence>
<dbReference type="HOGENOM" id="CLU_090397_1_0_1"/>
<dbReference type="eggNOG" id="KOG0987">
    <property type="taxonomic scope" value="Eukaryota"/>
</dbReference>
<dbReference type="AlphaFoldDB" id="R7S2G1"/>
<feature type="non-terminal residue" evidence="2">
    <location>
        <position position="211"/>
    </location>
</feature>